<reference evidence="8" key="1">
    <citation type="journal article" date="2021" name="BMC Genomics">
        <title>Chromosome-level genome assembly and manually-curated proteome of model necrotroph Parastagonospora nodorum Sn15 reveals a genome-wide trove of candidate effector homologs, and redundancy of virulence-related functions within an accessory chromosome.</title>
        <authorList>
            <person name="Bertazzoni S."/>
            <person name="Jones D.A.B."/>
            <person name="Phan H.T."/>
            <person name="Tan K.-C."/>
            <person name="Hane J.K."/>
        </authorList>
    </citation>
    <scope>NUCLEOTIDE SEQUENCE [LARGE SCALE GENOMIC DNA]</scope>
    <source>
        <strain evidence="8">SN15 / ATCC MYA-4574 / FGSC 10173)</strain>
    </source>
</reference>
<accession>A0A7U2FHV0</accession>
<name>A0A7U2FHV0_PHANO</name>
<dbReference type="SUPFAM" id="SSF48264">
    <property type="entry name" value="Cytochrome P450"/>
    <property type="match status" value="1"/>
</dbReference>
<evidence type="ECO:0000313" key="7">
    <source>
        <dbReference type="EMBL" id="QRD04539.1"/>
    </source>
</evidence>
<protein>
    <submittedName>
        <fullName evidence="7">Uncharacterized protein</fullName>
    </submittedName>
</protein>
<comment type="cofactor">
    <cofactor evidence="1 6">
        <name>heme</name>
        <dbReference type="ChEBI" id="CHEBI:30413"/>
    </cofactor>
</comment>
<dbReference type="PANTHER" id="PTHR24305">
    <property type="entry name" value="CYTOCHROME P450"/>
    <property type="match status" value="1"/>
</dbReference>
<dbReference type="AlphaFoldDB" id="A0A7U2FHV0"/>
<dbReference type="InterPro" id="IPR036396">
    <property type="entry name" value="Cyt_P450_sf"/>
</dbReference>
<dbReference type="GO" id="GO:0004497">
    <property type="term" value="F:monooxygenase activity"/>
    <property type="evidence" value="ECO:0007669"/>
    <property type="project" value="InterPro"/>
</dbReference>
<proteinExistence type="inferred from homology"/>
<keyword evidence="3 6" id="KW-0349">Heme</keyword>
<gene>
    <name evidence="7" type="ORF">JI435_104800</name>
</gene>
<organism evidence="7 8">
    <name type="scientific">Phaeosphaeria nodorum (strain SN15 / ATCC MYA-4574 / FGSC 10173)</name>
    <name type="common">Glume blotch fungus</name>
    <name type="synonym">Parastagonospora nodorum</name>
    <dbReference type="NCBI Taxonomy" id="321614"/>
    <lineage>
        <taxon>Eukaryota</taxon>
        <taxon>Fungi</taxon>
        <taxon>Dikarya</taxon>
        <taxon>Ascomycota</taxon>
        <taxon>Pezizomycotina</taxon>
        <taxon>Dothideomycetes</taxon>
        <taxon>Pleosporomycetidae</taxon>
        <taxon>Pleosporales</taxon>
        <taxon>Pleosporineae</taxon>
        <taxon>Phaeosphaeriaceae</taxon>
        <taxon>Parastagonospora</taxon>
    </lineage>
</organism>
<evidence type="ECO:0000313" key="8">
    <source>
        <dbReference type="Proteomes" id="UP000663193"/>
    </source>
</evidence>
<evidence type="ECO:0000256" key="6">
    <source>
        <dbReference type="PIRSR" id="PIRSR602401-1"/>
    </source>
</evidence>
<feature type="binding site" description="axial binding residue" evidence="6">
    <location>
        <position position="256"/>
    </location>
    <ligand>
        <name>heme</name>
        <dbReference type="ChEBI" id="CHEBI:30413"/>
    </ligand>
    <ligandPart>
        <name>Fe</name>
        <dbReference type="ChEBI" id="CHEBI:18248"/>
    </ligandPart>
</feature>
<dbReference type="InterPro" id="IPR002401">
    <property type="entry name" value="Cyt_P450_E_grp-I"/>
</dbReference>
<dbReference type="InterPro" id="IPR050121">
    <property type="entry name" value="Cytochrome_P450_monoxygenase"/>
</dbReference>
<keyword evidence="8" id="KW-1185">Reference proteome</keyword>
<dbReference type="GO" id="GO:0020037">
    <property type="term" value="F:heme binding"/>
    <property type="evidence" value="ECO:0007669"/>
    <property type="project" value="InterPro"/>
</dbReference>
<sequence>MYGEPFECLEKSEMHPWVALIFDAMRTGEMIVFFKRYSITRVLLNILIGKKMAAARADHKALTKERTDRRVALGAEGNGKKDFMWYILKNNTDKGGMSDMEIKMNSEALIVAGSETTATCLSATAHLLGKNPEIMKTVLEEVRPRYTSEDQITIKTTTDLIYMQACIEESLRMFPPAVVSPTRLSPGDFVGGYYIPKNTKVHLHQHASYRSPGNWHRPDDYRPERFLPKDHPLYDASFAKDNKKSFNPFSFGPANCIGKNLAYAELRLIMARLLWRFDLLPQPGSEAWMDGMRAYTLWDKPPLMMKFANAEH</sequence>
<dbReference type="GO" id="GO:0016705">
    <property type="term" value="F:oxidoreductase activity, acting on paired donors, with incorporation or reduction of molecular oxygen"/>
    <property type="evidence" value="ECO:0007669"/>
    <property type="project" value="InterPro"/>
</dbReference>
<evidence type="ECO:0000256" key="5">
    <source>
        <dbReference type="ARBA" id="ARBA00023004"/>
    </source>
</evidence>
<evidence type="ECO:0000256" key="2">
    <source>
        <dbReference type="ARBA" id="ARBA00010617"/>
    </source>
</evidence>
<dbReference type="OrthoDB" id="1470350at2759"/>
<dbReference type="Proteomes" id="UP000663193">
    <property type="component" value="Chromosome 17"/>
</dbReference>
<dbReference type="PANTHER" id="PTHR24305:SF210">
    <property type="entry name" value="CYTOCHROME P450 MONOOXYGENASE ASQL-RELATED"/>
    <property type="match status" value="1"/>
</dbReference>
<dbReference type="GO" id="GO:0005506">
    <property type="term" value="F:iron ion binding"/>
    <property type="evidence" value="ECO:0007669"/>
    <property type="project" value="InterPro"/>
</dbReference>
<evidence type="ECO:0000256" key="3">
    <source>
        <dbReference type="ARBA" id="ARBA00022617"/>
    </source>
</evidence>
<dbReference type="Gene3D" id="1.10.630.10">
    <property type="entry name" value="Cytochrome P450"/>
    <property type="match status" value="1"/>
</dbReference>
<keyword evidence="5 6" id="KW-0408">Iron</keyword>
<dbReference type="PRINTS" id="PR00385">
    <property type="entry name" value="P450"/>
</dbReference>
<dbReference type="PRINTS" id="PR00463">
    <property type="entry name" value="EP450I"/>
</dbReference>
<dbReference type="CDD" id="cd11058">
    <property type="entry name" value="CYP60B-like"/>
    <property type="match status" value="1"/>
</dbReference>
<evidence type="ECO:0000256" key="1">
    <source>
        <dbReference type="ARBA" id="ARBA00001971"/>
    </source>
</evidence>
<dbReference type="FunFam" id="1.10.630.10:FF:000159">
    <property type="entry name" value="Isotrichodermin C-15 hydroxylase"/>
    <property type="match status" value="1"/>
</dbReference>
<keyword evidence="4 6" id="KW-0479">Metal-binding</keyword>
<dbReference type="Pfam" id="PF00067">
    <property type="entry name" value="p450"/>
    <property type="match status" value="1"/>
</dbReference>
<evidence type="ECO:0000256" key="4">
    <source>
        <dbReference type="ARBA" id="ARBA00022723"/>
    </source>
</evidence>
<dbReference type="InterPro" id="IPR001128">
    <property type="entry name" value="Cyt_P450"/>
</dbReference>
<dbReference type="VEuPathDB" id="FungiDB:JI435_104800"/>
<dbReference type="EMBL" id="CP069039">
    <property type="protein sequence ID" value="QRD04539.1"/>
    <property type="molecule type" value="Genomic_DNA"/>
</dbReference>
<comment type="similarity">
    <text evidence="2">Belongs to the cytochrome P450 family.</text>
</comment>